<dbReference type="EC" id="3.1.2.4" evidence="2"/>
<dbReference type="InterPro" id="IPR045004">
    <property type="entry name" value="ECH_dom"/>
</dbReference>
<evidence type="ECO:0000259" key="4">
    <source>
        <dbReference type="Pfam" id="PF16113"/>
    </source>
</evidence>
<dbReference type="Gene3D" id="3.90.226.10">
    <property type="entry name" value="2-enoyl-CoA Hydratase, Chain A, domain 1"/>
    <property type="match status" value="1"/>
</dbReference>
<dbReference type="PANTHER" id="PTHR43176:SF3">
    <property type="entry name" value="3-HYDROXYISOBUTYRYL-COA HYDROLASE, MITOCHONDRIAL"/>
    <property type="match status" value="1"/>
</dbReference>
<dbReference type="Proteomes" id="UP001499988">
    <property type="component" value="Unassembled WGS sequence"/>
</dbReference>
<sequence>MNALPVRYRTQPTESGHRIGIATLNSERSLNALSLAMVQSLTEQLTAWATDSQIVCVWLDGAGDKAFCAGGDIRAIYEDAKAHPGEVSTAVTEFFTQEYRLDHLIHRYAKPLIVWGSGIVMGGGLGLMAGASHRLVTDTSRIAMPEISIGLFPDVGGTWFLNRMPGHCGRFLALTGYGMNGADARYVGLADHYVASHRREGLLGALSALGWHGSARTDHDLLSSYLRGIEESDIAALPASRLHRDQGEIDQLMGGDSLATVAEALASLESEQTWLLRARDSFAAGSPITAQLIWHQLSAGAELSLEQVFRQELVWAVRCAQRGDFIEGVRALLIDKDRQPQWQYVTLAAVPDGLLDQLHSSPFAVDPLADLKEH</sequence>
<accession>A0ABP9EF73</accession>
<name>A0ABP9EF73_9GAMM</name>
<dbReference type="SUPFAM" id="SSF52096">
    <property type="entry name" value="ClpP/crotonase"/>
    <property type="match status" value="1"/>
</dbReference>
<keyword evidence="3" id="KW-0378">Hydrolase</keyword>
<keyword evidence="6" id="KW-1185">Reference proteome</keyword>
<dbReference type="CDD" id="cd06558">
    <property type="entry name" value="crotonase-like"/>
    <property type="match status" value="1"/>
</dbReference>
<evidence type="ECO:0000256" key="1">
    <source>
        <dbReference type="ARBA" id="ARBA00001709"/>
    </source>
</evidence>
<protein>
    <recommendedName>
        <fullName evidence="2">3-hydroxyisobutyryl-CoA hydrolase</fullName>
        <ecNumber evidence="2">3.1.2.4</ecNumber>
    </recommendedName>
</protein>
<dbReference type="Pfam" id="PF16113">
    <property type="entry name" value="ECH_2"/>
    <property type="match status" value="1"/>
</dbReference>
<feature type="domain" description="Enoyl-CoA hydratase/isomerase" evidence="4">
    <location>
        <begin position="19"/>
        <end position="357"/>
    </location>
</feature>
<evidence type="ECO:0000256" key="3">
    <source>
        <dbReference type="ARBA" id="ARBA00022801"/>
    </source>
</evidence>
<evidence type="ECO:0000256" key="2">
    <source>
        <dbReference type="ARBA" id="ARBA00011915"/>
    </source>
</evidence>
<comment type="catalytic activity">
    <reaction evidence="1">
        <text>3-hydroxy-2-methylpropanoyl-CoA + H2O = 3-hydroxy-2-methylpropanoate + CoA + H(+)</text>
        <dbReference type="Rhea" id="RHEA:20888"/>
        <dbReference type="ChEBI" id="CHEBI:11805"/>
        <dbReference type="ChEBI" id="CHEBI:15377"/>
        <dbReference type="ChEBI" id="CHEBI:15378"/>
        <dbReference type="ChEBI" id="CHEBI:57287"/>
        <dbReference type="ChEBI" id="CHEBI:57340"/>
        <dbReference type="EC" id="3.1.2.4"/>
    </reaction>
</comment>
<comment type="caution">
    <text evidence="5">The sequence shown here is derived from an EMBL/GenBank/DDBJ whole genome shotgun (WGS) entry which is preliminary data.</text>
</comment>
<evidence type="ECO:0000313" key="6">
    <source>
        <dbReference type="Proteomes" id="UP001499988"/>
    </source>
</evidence>
<proteinExistence type="predicted"/>
<organism evidence="5 6">
    <name type="scientific">Ferrimonas pelagia</name>
    <dbReference type="NCBI Taxonomy" id="1177826"/>
    <lineage>
        <taxon>Bacteria</taxon>
        <taxon>Pseudomonadati</taxon>
        <taxon>Pseudomonadota</taxon>
        <taxon>Gammaproteobacteria</taxon>
        <taxon>Alteromonadales</taxon>
        <taxon>Ferrimonadaceae</taxon>
        <taxon>Ferrimonas</taxon>
    </lineage>
</organism>
<dbReference type="PANTHER" id="PTHR43176">
    <property type="entry name" value="3-HYDROXYISOBUTYRYL-COA HYDROLASE-RELATED"/>
    <property type="match status" value="1"/>
</dbReference>
<dbReference type="NCBIfam" id="NF004127">
    <property type="entry name" value="PRK05617.1"/>
    <property type="match status" value="1"/>
</dbReference>
<reference evidence="6" key="1">
    <citation type="journal article" date="2019" name="Int. J. Syst. Evol. Microbiol.">
        <title>The Global Catalogue of Microorganisms (GCM) 10K type strain sequencing project: providing services to taxonomists for standard genome sequencing and annotation.</title>
        <authorList>
            <consortium name="The Broad Institute Genomics Platform"/>
            <consortium name="The Broad Institute Genome Sequencing Center for Infectious Disease"/>
            <person name="Wu L."/>
            <person name="Ma J."/>
        </authorList>
    </citation>
    <scope>NUCLEOTIDE SEQUENCE [LARGE SCALE GENOMIC DNA]</scope>
    <source>
        <strain evidence="6">JCM 18401</strain>
    </source>
</reference>
<gene>
    <name evidence="5" type="ORF">GCM10023333_08310</name>
</gene>
<dbReference type="EMBL" id="BAABJZ010000009">
    <property type="protein sequence ID" value="GAA4877359.1"/>
    <property type="molecule type" value="Genomic_DNA"/>
</dbReference>
<evidence type="ECO:0000313" key="5">
    <source>
        <dbReference type="EMBL" id="GAA4877359.1"/>
    </source>
</evidence>
<dbReference type="InterPro" id="IPR029045">
    <property type="entry name" value="ClpP/crotonase-like_dom_sf"/>
</dbReference>
<dbReference type="InterPro" id="IPR032259">
    <property type="entry name" value="HIBYL-CoA-H"/>
</dbReference>